<sequence>MPVNTFRVWFLGLTMTLIMASINQVLQMRSIGLFLTPIVAQLLSFPFGKLMERTLPTTRFRVLTYTWSFNPCPFNIKEHTLITMMAAISYSGAYATDTFATQRIFFNNGNPVSLRYQLMLALSSQLIGLSWAGFMRKVLVWPSIMIWPDALVTSALLNTFHREVGKCEPHRMSRFRYFTFVMAGSFIWYWFPGYIFTGLSVFSWICWIVPNNVVVNQLFGYNSGLGMGVITFDWSLISFNGSPLVTPWWAQMNILVIFVLLAWVVLPIMYYTNTFYSKFLPMNAPYPFDNMGLPYNITAITRNNQFDLELYKAYSPLFLPLTFVMEYGGCFVGLTAVFTQTFLWHRNDVMRHLRYSMKDHLDVHTRLMSRYPEVPYWWYTVICVLTFALAVLTIVVFDTQLPVWGLVLALGIGSLFTVPGSFLAAMANQGIQVNVLAELVVGYVLPGKPVTMMIFKVFATASYLQSLQFASNMKLAHYMKIPPRLMFSGQVIAALLAVIVVVVVQESMFSNIPDFCDPHQADQFTCPRTRTYASAAIIWGGIGPKRIFSSGAPYHIVTFGFLLGAVLPIPFYYLAKRYPLSILRYINVAVATTAIIYLPTSTLVSVAASLAVGSVFQFYLRRRHFRWWSRYNYITSGALDGGVAIATIVNFLTLQLPRSGTIEFKWWGNTVWQNTADFNGAPLITLKAGETFGPKFWS</sequence>
<keyword evidence="3" id="KW-0813">Transport</keyword>
<keyword evidence="11" id="KW-1185">Reference proteome</keyword>
<keyword evidence="6" id="KW-0653">Protein transport</keyword>
<evidence type="ECO:0000256" key="7">
    <source>
        <dbReference type="ARBA" id="ARBA00022989"/>
    </source>
</evidence>
<evidence type="ECO:0000256" key="6">
    <source>
        <dbReference type="ARBA" id="ARBA00022927"/>
    </source>
</evidence>
<feature type="transmembrane region" description="Helical" evidence="9">
    <location>
        <begin position="403"/>
        <end position="427"/>
    </location>
</feature>
<keyword evidence="5" id="KW-0571">Peptide transport</keyword>
<feature type="transmembrane region" description="Helical" evidence="9">
    <location>
        <begin position="177"/>
        <end position="205"/>
    </location>
</feature>
<feature type="transmembrane region" description="Helical" evidence="9">
    <location>
        <begin position="376"/>
        <end position="397"/>
    </location>
</feature>
<protein>
    <submittedName>
        <fullName evidence="10">Glutathione transporter</fullName>
    </submittedName>
</protein>
<feature type="transmembrane region" description="Helical" evidence="9">
    <location>
        <begin position="595"/>
        <end position="620"/>
    </location>
</feature>
<keyword evidence="7 9" id="KW-1133">Transmembrane helix</keyword>
<comment type="subcellular location">
    <subcellularLocation>
        <location evidence="1">Membrane</location>
        <topology evidence="1">Multi-pass membrane protein</topology>
    </subcellularLocation>
</comment>
<dbReference type="GO" id="GO:0035673">
    <property type="term" value="F:oligopeptide transmembrane transporter activity"/>
    <property type="evidence" value="ECO:0007669"/>
    <property type="project" value="InterPro"/>
</dbReference>
<dbReference type="VEuPathDB" id="FungiDB:BD410DRAFT_770451"/>
<name>A0A4Y7Q4T4_9AGAM</name>
<feature type="transmembrane region" description="Helical" evidence="9">
    <location>
        <begin position="439"/>
        <end position="465"/>
    </location>
</feature>
<proteinExistence type="inferred from homology"/>
<dbReference type="NCBIfam" id="TIGR00727">
    <property type="entry name" value="ISP4_OPT"/>
    <property type="match status" value="1"/>
</dbReference>
<evidence type="ECO:0000256" key="1">
    <source>
        <dbReference type="ARBA" id="ARBA00004141"/>
    </source>
</evidence>
<feature type="transmembrane region" description="Helical" evidence="9">
    <location>
        <begin position="252"/>
        <end position="272"/>
    </location>
</feature>
<feature type="transmembrane region" description="Helical" evidence="9">
    <location>
        <begin position="225"/>
        <end position="245"/>
    </location>
</feature>
<evidence type="ECO:0000256" key="4">
    <source>
        <dbReference type="ARBA" id="ARBA00022692"/>
    </source>
</evidence>
<evidence type="ECO:0000256" key="8">
    <source>
        <dbReference type="ARBA" id="ARBA00023136"/>
    </source>
</evidence>
<feature type="transmembrane region" description="Helical" evidence="9">
    <location>
        <begin position="554"/>
        <end position="575"/>
    </location>
</feature>
<dbReference type="InterPro" id="IPR004813">
    <property type="entry name" value="OPT"/>
</dbReference>
<keyword evidence="8 9" id="KW-0472">Membrane</keyword>
<evidence type="ECO:0000256" key="9">
    <source>
        <dbReference type="SAM" id="Phobius"/>
    </source>
</evidence>
<dbReference type="AlphaFoldDB" id="A0A4Y7Q4T4"/>
<dbReference type="GO" id="GO:0016020">
    <property type="term" value="C:membrane"/>
    <property type="evidence" value="ECO:0007669"/>
    <property type="project" value="UniProtKB-SubCell"/>
</dbReference>
<evidence type="ECO:0000313" key="11">
    <source>
        <dbReference type="Proteomes" id="UP000294933"/>
    </source>
</evidence>
<dbReference type="InterPro" id="IPR004648">
    <property type="entry name" value="Oligpept_transpt"/>
</dbReference>
<evidence type="ECO:0000313" key="10">
    <source>
        <dbReference type="EMBL" id="TDL22395.1"/>
    </source>
</evidence>
<accession>A0A4Y7Q4T4</accession>
<organism evidence="10 11">
    <name type="scientific">Rickenella mellea</name>
    <dbReference type="NCBI Taxonomy" id="50990"/>
    <lineage>
        <taxon>Eukaryota</taxon>
        <taxon>Fungi</taxon>
        <taxon>Dikarya</taxon>
        <taxon>Basidiomycota</taxon>
        <taxon>Agaricomycotina</taxon>
        <taxon>Agaricomycetes</taxon>
        <taxon>Hymenochaetales</taxon>
        <taxon>Rickenellaceae</taxon>
        <taxon>Rickenella</taxon>
    </lineage>
</organism>
<reference evidence="10 11" key="1">
    <citation type="submission" date="2018-06" db="EMBL/GenBank/DDBJ databases">
        <title>A transcriptomic atlas of mushroom development highlights an independent origin of complex multicellularity.</title>
        <authorList>
            <consortium name="DOE Joint Genome Institute"/>
            <person name="Krizsan K."/>
            <person name="Almasi E."/>
            <person name="Merenyi Z."/>
            <person name="Sahu N."/>
            <person name="Viragh M."/>
            <person name="Koszo T."/>
            <person name="Mondo S."/>
            <person name="Kiss B."/>
            <person name="Balint B."/>
            <person name="Kues U."/>
            <person name="Barry K."/>
            <person name="Hegedus J.C."/>
            <person name="Henrissat B."/>
            <person name="Johnson J."/>
            <person name="Lipzen A."/>
            <person name="Ohm R."/>
            <person name="Nagy I."/>
            <person name="Pangilinan J."/>
            <person name="Yan J."/>
            <person name="Xiong Y."/>
            <person name="Grigoriev I.V."/>
            <person name="Hibbett D.S."/>
            <person name="Nagy L.G."/>
        </authorList>
    </citation>
    <scope>NUCLEOTIDE SEQUENCE [LARGE SCALE GENOMIC DNA]</scope>
    <source>
        <strain evidence="10 11">SZMC22713</strain>
    </source>
</reference>
<gene>
    <name evidence="10" type="ORF">BD410DRAFT_770451</name>
</gene>
<dbReference type="EMBL" id="ML170175">
    <property type="protein sequence ID" value="TDL22395.1"/>
    <property type="molecule type" value="Genomic_DNA"/>
</dbReference>
<feature type="transmembrane region" description="Helical" evidence="9">
    <location>
        <begin position="6"/>
        <end position="26"/>
    </location>
</feature>
<dbReference type="PANTHER" id="PTHR22601">
    <property type="entry name" value="ISP4 LIKE PROTEIN"/>
    <property type="match status" value="1"/>
</dbReference>
<evidence type="ECO:0000256" key="5">
    <source>
        <dbReference type="ARBA" id="ARBA00022856"/>
    </source>
</evidence>
<dbReference type="GO" id="GO:0015031">
    <property type="term" value="P:protein transport"/>
    <property type="evidence" value="ECO:0007669"/>
    <property type="project" value="UniProtKB-KW"/>
</dbReference>
<dbReference type="OrthoDB" id="9986677at2759"/>
<comment type="similarity">
    <text evidence="2">Belongs to the oligopeptide OPT transporter family.</text>
</comment>
<feature type="transmembrane region" description="Helical" evidence="9">
    <location>
        <begin position="317"/>
        <end position="344"/>
    </location>
</feature>
<dbReference type="Proteomes" id="UP000294933">
    <property type="component" value="Unassembled WGS sequence"/>
</dbReference>
<dbReference type="NCBIfam" id="TIGR00728">
    <property type="entry name" value="OPT_sfam"/>
    <property type="match status" value="1"/>
</dbReference>
<dbReference type="Pfam" id="PF03169">
    <property type="entry name" value="OPT"/>
    <property type="match status" value="1"/>
</dbReference>
<evidence type="ECO:0000256" key="3">
    <source>
        <dbReference type="ARBA" id="ARBA00022448"/>
    </source>
</evidence>
<evidence type="ECO:0000256" key="2">
    <source>
        <dbReference type="ARBA" id="ARBA00008807"/>
    </source>
</evidence>
<keyword evidence="4 9" id="KW-0812">Transmembrane</keyword>
<feature type="transmembrane region" description="Helical" evidence="9">
    <location>
        <begin position="485"/>
        <end position="504"/>
    </location>
</feature>